<feature type="transmembrane region" description="Helical" evidence="1">
    <location>
        <begin position="121"/>
        <end position="143"/>
    </location>
</feature>
<name>A0A146GDE6_TERSA</name>
<keyword evidence="1" id="KW-0812">Transmembrane</keyword>
<dbReference type="Proteomes" id="UP000076023">
    <property type="component" value="Unassembled WGS sequence"/>
</dbReference>
<feature type="transmembrane region" description="Helical" evidence="1">
    <location>
        <begin position="155"/>
        <end position="177"/>
    </location>
</feature>
<evidence type="ECO:0008006" key="4">
    <source>
        <dbReference type="Google" id="ProtNLM"/>
    </source>
</evidence>
<evidence type="ECO:0000313" key="2">
    <source>
        <dbReference type="EMBL" id="GAT34526.1"/>
    </source>
</evidence>
<sequence length="243" mass="28227">MRRLDVSAAGVLPATVPKRFIKLLVGLFLLPAAWVLTQTFFMAFARTTIRNQFWITEEFWFFSLGVILWLVAFFGLPRPIWLYVFGHELTHAIWVMLMGGRVHRFQVTRQGGHILADRTNTWIALAPYFFPLYSLLAIIVYGICGIFWDVAPYRWILYMVIGVTWAFHLTFTVWMITKGQPDLYYGGTFFSLVVIYILNLILLSIMLVLAAPEITWLSFLRELFQNTVDFTADLTLLLNRAIR</sequence>
<keyword evidence="3" id="KW-1185">Reference proteome</keyword>
<feature type="transmembrane region" description="Helical" evidence="1">
    <location>
        <begin position="53"/>
        <end position="74"/>
    </location>
</feature>
<gene>
    <name evidence="2" type="ORF">TSACC_22951</name>
</gene>
<dbReference type="InParanoid" id="A0A146GDE6"/>
<dbReference type="EMBL" id="BDCO01000002">
    <property type="protein sequence ID" value="GAT34526.1"/>
    <property type="molecule type" value="Genomic_DNA"/>
</dbReference>
<proteinExistence type="predicted"/>
<keyword evidence="1" id="KW-1133">Transmembrane helix</keyword>
<dbReference type="STRING" id="690879.TSACC_22951"/>
<reference evidence="3" key="1">
    <citation type="journal article" date="2017" name="Genome Announc.">
        <title>Draft Genome Sequence of Terrimicrobium sacchariphilum NM-5T, a Facultative Anaerobic Soil Bacterium of the Class Spartobacteria.</title>
        <authorList>
            <person name="Qiu Y.L."/>
            <person name="Tourlousse D.M."/>
            <person name="Matsuura N."/>
            <person name="Ohashi A."/>
            <person name="Sekiguchi Y."/>
        </authorList>
    </citation>
    <scope>NUCLEOTIDE SEQUENCE [LARGE SCALE GENOMIC DNA]</scope>
    <source>
        <strain evidence="3">NM-5</strain>
    </source>
</reference>
<protein>
    <recommendedName>
        <fullName evidence="4">Peptidase M50B-like</fullName>
    </recommendedName>
</protein>
<evidence type="ECO:0000313" key="3">
    <source>
        <dbReference type="Proteomes" id="UP000076023"/>
    </source>
</evidence>
<accession>A0A146GDE6</accession>
<organism evidence="2 3">
    <name type="scientific">Terrimicrobium sacchariphilum</name>
    <dbReference type="NCBI Taxonomy" id="690879"/>
    <lineage>
        <taxon>Bacteria</taxon>
        <taxon>Pseudomonadati</taxon>
        <taxon>Verrucomicrobiota</taxon>
        <taxon>Terrimicrobiia</taxon>
        <taxon>Terrimicrobiales</taxon>
        <taxon>Terrimicrobiaceae</taxon>
        <taxon>Terrimicrobium</taxon>
    </lineage>
</organism>
<keyword evidence="1" id="KW-0472">Membrane</keyword>
<evidence type="ECO:0000256" key="1">
    <source>
        <dbReference type="SAM" id="Phobius"/>
    </source>
</evidence>
<feature type="transmembrane region" description="Helical" evidence="1">
    <location>
        <begin position="189"/>
        <end position="211"/>
    </location>
</feature>
<feature type="transmembrane region" description="Helical" evidence="1">
    <location>
        <begin position="20"/>
        <end position="41"/>
    </location>
</feature>
<comment type="caution">
    <text evidence="2">The sequence shown here is derived from an EMBL/GenBank/DDBJ whole genome shotgun (WGS) entry which is preliminary data.</text>
</comment>
<dbReference type="AlphaFoldDB" id="A0A146GDE6"/>